<gene>
    <name evidence="2" type="ORF">EDS130_LOCUS31158</name>
    <name evidence="3" type="ORF">XAT740_LOCUS45105</name>
</gene>
<dbReference type="Proteomes" id="UP000663828">
    <property type="component" value="Unassembled WGS sequence"/>
</dbReference>
<dbReference type="EMBL" id="CAJNOR010005829">
    <property type="protein sequence ID" value="CAF1577297.1"/>
    <property type="molecule type" value="Genomic_DNA"/>
</dbReference>
<name>A0A815Z147_ADIRI</name>
<evidence type="ECO:0000313" key="4">
    <source>
        <dbReference type="Proteomes" id="UP000663828"/>
    </source>
</evidence>
<reference evidence="3" key="1">
    <citation type="submission" date="2021-02" db="EMBL/GenBank/DDBJ databases">
        <authorList>
            <person name="Nowell W R."/>
        </authorList>
    </citation>
    <scope>NUCLEOTIDE SEQUENCE</scope>
</reference>
<evidence type="ECO:0000256" key="1">
    <source>
        <dbReference type="SAM" id="MobiDB-lite"/>
    </source>
</evidence>
<feature type="compositionally biased region" description="Acidic residues" evidence="1">
    <location>
        <begin position="551"/>
        <end position="563"/>
    </location>
</feature>
<comment type="caution">
    <text evidence="3">The sequence shown here is derived from an EMBL/GenBank/DDBJ whole genome shotgun (WGS) entry which is preliminary data.</text>
</comment>
<dbReference type="EMBL" id="CAJNOJ010000225">
    <property type="protein sequence ID" value="CAF1311293.1"/>
    <property type="molecule type" value="Genomic_DNA"/>
</dbReference>
<feature type="compositionally biased region" description="Polar residues" evidence="1">
    <location>
        <begin position="170"/>
        <end position="197"/>
    </location>
</feature>
<sequence length="563" mass="62438">MNIQLNCAGYLVQRERTGECTRTYSTLCLLSKGVLLGVLNVGRNSSYKNDSKRIRRAILDCFFSSSDMRTRHTASAVGNNKTASNATHVLIQTNEDLVLGTLSQVEHHGKENLNIGVTTTLINGRKRTRGTVICLGTAAQCEQTRKTISHSFSNSATKPVIPSGSVCGSPENSRSLIKRNQQLPNRTTTATIPSSKSKVVHDRQQDIRSRSPSNSAELRKIHRAALKTRTTEELAEKADLDTYQQLVAQLSTRKESKRPNFEQKKRVLPKATPLRSPVTSTPMAAAASSVTTEGIESYSDETDGEEEVEAAQFIDEDYSTNELIQEQRKTNKRKGFEEEQVVEAKRHYINKSSNQGVRIDLNSTVRTTNMVKKRKQSGPTVASLTRQTEILKDQLEANQRETFALPTGDAAAFILNLADKLRSKGAHGGLIDAEEAESIGERLANISDLLGVSDADLETTRHLTDITKTARQVTKLVYPDVAERQKMRISTMDKKIMQAIIDYARISHPFASNNVDLRGHIGNVFASDRKKLIDRGEAHWPTDLGDGNAFTDEELNEDNEDDD</sequence>
<evidence type="ECO:0000313" key="2">
    <source>
        <dbReference type="EMBL" id="CAF1311293.1"/>
    </source>
</evidence>
<accession>A0A815Z147</accession>
<feature type="compositionally biased region" description="Polar residues" evidence="1">
    <location>
        <begin position="277"/>
        <end position="294"/>
    </location>
</feature>
<protein>
    <submittedName>
        <fullName evidence="3">Uncharacterized protein</fullName>
    </submittedName>
</protein>
<dbReference type="AlphaFoldDB" id="A0A815Z147"/>
<feature type="region of interest" description="Disordered" evidence="1">
    <location>
        <begin position="543"/>
        <end position="563"/>
    </location>
</feature>
<proteinExistence type="predicted"/>
<organism evidence="3 4">
    <name type="scientific">Adineta ricciae</name>
    <name type="common">Rotifer</name>
    <dbReference type="NCBI Taxonomy" id="249248"/>
    <lineage>
        <taxon>Eukaryota</taxon>
        <taxon>Metazoa</taxon>
        <taxon>Spiralia</taxon>
        <taxon>Gnathifera</taxon>
        <taxon>Rotifera</taxon>
        <taxon>Eurotatoria</taxon>
        <taxon>Bdelloidea</taxon>
        <taxon>Adinetida</taxon>
        <taxon>Adinetidae</taxon>
        <taxon>Adineta</taxon>
    </lineage>
</organism>
<keyword evidence="4" id="KW-1185">Reference proteome</keyword>
<feature type="region of interest" description="Disordered" evidence="1">
    <location>
        <begin position="272"/>
        <end position="303"/>
    </location>
</feature>
<feature type="region of interest" description="Disordered" evidence="1">
    <location>
        <begin position="161"/>
        <end position="216"/>
    </location>
</feature>
<evidence type="ECO:0000313" key="3">
    <source>
        <dbReference type="EMBL" id="CAF1577297.1"/>
    </source>
</evidence>
<feature type="compositionally biased region" description="Basic and acidic residues" evidence="1">
    <location>
        <begin position="199"/>
        <end position="209"/>
    </location>
</feature>
<dbReference type="Proteomes" id="UP000663852">
    <property type="component" value="Unassembled WGS sequence"/>
</dbReference>